<keyword evidence="2" id="KW-0472">Membrane</keyword>
<feature type="compositionally biased region" description="Low complexity" evidence="1">
    <location>
        <begin position="48"/>
        <end position="61"/>
    </location>
</feature>
<keyword evidence="2" id="KW-0812">Transmembrane</keyword>
<keyword evidence="4" id="KW-1185">Reference proteome</keyword>
<reference evidence="3 4" key="1">
    <citation type="submission" date="2016-10" db="EMBL/GenBank/DDBJ databases">
        <authorList>
            <person name="de Groot N.N."/>
        </authorList>
    </citation>
    <scope>NUCLEOTIDE SEQUENCE [LARGE SCALE GENOMIC DNA]</scope>
    <source>
        <strain evidence="3 4">CGMCC 4.3143</strain>
    </source>
</reference>
<dbReference type="RefSeq" id="WP_093083234.1">
    <property type="nucleotide sequence ID" value="NZ_FNBE01000007.1"/>
</dbReference>
<feature type="compositionally biased region" description="Polar residues" evidence="1">
    <location>
        <begin position="1"/>
        <end position="18"/>
    </location>
</feature>
<name>A0A1G7PMG0_PSEOR</name>
<dbReference type="AlphaFoldDB" id="A0A1G7PMG0"/>
<organism evidence="3 4">
    <name type="scientific">Pseudonocardia oroxyli</name>
    <dbReference type="NCBI Taxonomy" id="366584"/>
    <lineage>
        <taxon>Bacteria</taxon>
        <taxon>Bacillati</taxon>
        <taxon>Actinomycetota</taxon>
        <taxon>Actinomycetes</taxon>
        <taxon>Pseudonocardiales</taxon>
        <taxon>Pseudonocardiaceae</taxon>
        <taxon>Pseudonocardia</taxon>
    </lineage>
</organism>
<proteinExistence type="predicted"/>
<feature type="transmembrane region" description="Helical" evidence="2">
    <location>
        <begin position="81"/>
        <end position="100"/>
    </location>
</feature>
<keyword evidence="2" id="KW-1133">Transmembrane helix</keyword>
<dbReference type="STRING" id="366584.SAMN05216377_107148"/>
<feature type="transmembrane region" description="Helical" evidence="2">
    <location>
        <begin position="106"/>
        <end position="125"/>
    </location>
</feature>
<evidence type="ECO:0000256" key="1">
    <source>
        <dbReference type="SAM" id="MobiDB-lite"/>
    </source>
</evidence>
<feature type="region of interest" description="Disordered" evidence="1">
    <location>
        <begin position="1"/>
        <end position="61"/>
    </location>
</feature>
<sequence>MTMQNGPRPQHGSPQSSAPFGFQGGPQGQQTPQQTPQQPQWAPPPQPGWNQAPQGYQQIPPQYAPPQFAQPRYAPQAPAPVVRNGLALAALICGIVGILFGFIPLTFWVAGVLAVVAVPLALASLGRAKRGAASKGLTWSGLAAGVLALALAVWGAIVFFTAVSELSDHLQQTSDQLTSYSECLQRAGSDLDKMNACTPSS</sequence>
<dbReference type="Proteomes" id="UP000198967">
    <property type="component" value="Unassembled WGS sequence"/>
</dbReference>
<dbReference type="EMBL" id="FNBE01000007">
    <property type="protein sequence ID" value="SDF86570.1"/>
    <property type="molecule type" value="Genomic_DNA"/>
</dbReference>
<feature type="compositionally biased region" description="Low complexity" evidence="1">
    <location>
        <begin position="28"/>
        <end position="40"/>
    </location>
</feature>
<evidence type="ECO:0000256" key="2">
    <source>
        <dbReference type="SAM" id="Phobius"/>
    </source>
</evidence>
<evidence type="ECO:0000313" key="4">
    <source>
        <dbReference type="Proteomes" id="UP000198967"/>
    </source>
</evidence>
<gene>
    <name evidence="3" type="ORF">SAMN05216377_107148</name>
</gene>
<feature type="transmembrane region" description="Helical" evidence="2">
    <location>
        <begin position="137"/>
        <end position="160"/>
    </location>
</feature>
<accession>A0A1G7PMG0</accession>
<protein>
    <recommendedName>
        <fullName evidence="5">DUF4190 domain-containing protein</fullName>
    </recommendedName>
</protein>
<evidence type="ECO:0000313" key="3">
    <source>
        <dbReference type="EMBL" id="SDF86570.1"/>
    </source>
</evidence>
<evidence type="ECO:0008006" key="5">
    <source>
        <dbReference type="Google" id="ProtNLM"/>
    </source>
</evidence>